<dbReference type="RefSeq" id="WP_178038165.1">
    <property type="nucleotide sequence ID" value="NZ_JBBMFE010000003.1"/>
</dbReference>
<comment type="caution">
    <text evidence="5">The sequence shown here is derived from an EMBL/GenBank/DDBJ whole genome shotgun (WGS) entry which is preliminary data.</text>
</comment>
<evidence type="ECO:0000256" key="2">
    <source>
        <dbReference type="ARBA" id="ARBA00022840"/>
    </source>
</evidence>
<comment type="catalytic activity">
    <reaction evidence="3">
        <text>3'-dephospho-CoA + ATP = ADP + CoA + H(+)</text>
        <dbReference type="Rhea" id="RHEA:18245"/>
        <dbReference type="ChEBI" id="CHEBI:15378"/>
        <dbReference type="ChEBI" id="CHEBI:30616"/>
        <dbReference type="ChEBI" id="CHEBI:57287"/>
        <dbReference type="ChEBI" id="CHEBI:57328"/>
        <dbReference type="ChEBI" id="CHEBI:456216"/>
        <dbReference type="EC" id="2.7.1.24"/>
    </reaction>
</comment>
<comment type="subcellular location">
    <subcellularLocation>
        <location evidence="3">Cytoplasm</location>
    </subcellularLocation>
</comment>
<dbReference type="EC" id="2.7.1.24" evidence="3 4"/>
<keyword evidence="3 5" id="KW-0418">Kinase</keyword>
<dbReference type="SUPFAM" id="SSF52540">
    <property type="entry name" value="P-loop containing nucleoside triphosphate hydrolases"/>
    <property type="match status" value="1"/>
</dbReference>
<dbReference type="PANTHER" id="PTHR10695">
    <property type="entry name" value="DEPHOSPHO-COA KINASE-RELATED"/>
    <property type="match status" value="1"/>
</dbReference>
<keyword evidence="1 3" id="KW-0547">Nucleotide-binding</keyword>
<keyword evidence="3 5" id="KW-0808">Transferase</keyword>
<evidence type="ECO:0000313" key="6">
    <source>
        <dbReference type="Proteomes" id="UP001438008"/>
    </source>
</evidence>
<dbReference type="GO" id="GO:0004140">
    <property type="term" value="F:dephospho-CoA kinase activity"/>
    <property type="evidence" value="ECO:0007669"/>
    <property type="project" value="UniProtKB-EC"/>
</dbReference>
<organism evidence="5 6">
    <name type="scientific">Laedolimicola intestinihominis</name>
    <dbReference type="NCBI Taxonomy" id="3133166"/>
    <lineage>
        <taxon>Bacteria</taxon>
        <taxon>Bacillati</taxon>
        <taxon>Bacillota</taxon>
        <taxon>Clostridia</taxon>
        <taxon>Lachnospirales</taxon>
        <taxon>Lachnospiraceae</taxon>
        <taxon>Laedolimicola</taxon>
    </lineage>
</organism>
<accession>A0ABV1FGI0</accession>
<proteinExistence type="inferred from homology"/>
<protein>
    <recommendedName>
        <fullName evidence="3 4">Dephospho-CoA kinase</fullName>
        <ecNumber evidence="3 4">2.7.1.24</ecNumber>
    </recommendedName>
    <alternativeName>
        <fullName evidence="3">Dephosphocoenzyme A kinase</fullName>
    </alternativeName>
</protein>
<dbReference type="Pfam" id="PF01121">
    <property type="entry name" value="CoaE"/>
    <property type="match status" value="1"/>
</dbReference>
<evidence type="ECO:0000256" key="4">
    <source>
        <dbReference type="NCBIfam" id="TIGR00152"/>
    </source>
</evidence>
<comment type="function">
    <text evidence="3">Catalyzes the phosphorylation of the 3'-hydroxyl group of dephosphocoenzyme A to form coenzyme A.</text>
</comment>
<dbReference type="PANTHER" id="PTHR10695:SF46">
    <property type="entry name" value="BIFUNCTIONAL COENZYME A SYNTHASE-RELATED"/>
    <property type="match status" value="1"/>
</dbReference>
<keyword evidence="3" id="KW-0963">Cytoplasm</keyword>
<keyword evidence="3" id="KW-0173">Coenzyme A biosynthesis</keyword>
<dbReference type="HAMAP" id="MF_00376">
    <property type="entry name" value="Dephospho_CoA_kinase"/>
    <property type="match status" value="1"/>
</dbReference>
<evidence type="ECO:0000313" key="5">
    <source>
        <dbReference type="EMBL" id="MEQ2471878.1"/>
    </source>
</evidence>
<dbReference type="CDD" id="cd02022">
    <property type="entry name" value="DPCK"/>
    <property type="match status" value="1"/>
</dbReference>
<keyword evidence="6" id="KW-1185">Reference proteome</keyword>
<dbReference type="EMBL" id="JBBMFE010000003">
    <property type="protein sequence ID" value="MEQ2471878.1"/>
    <property type="molecule type" value="Genomic_DNA"/>
</dbReference>
<dbReference type="Gene3D" id="3.40.50.300">
    <property type="entry name" value="P-loop containing nucleotide triphosphate hydrolases"/>
    <property type="match status" value="1"/>
</dbReference>
<evidence type="ECO:0000256" key="1">
    <source>
        <dbReference type="ARBA" id="ARBA00022741"/>
    </source>
</evidence>
<dbReference type="InterPro" id="IPR027417">
    <property type="entry name" value="P-loop_NTPase"/>
</dbReference>
<comment type="similarity">
    <text evidence="3">Belongs to the CoaE family.</text>
</comment>
<dbReference type="Proteomes" id="UP001438008">
    <property type="component" value="Unassembled WGS sequence"/>
</dbReference>
<gene>
    <name evidence="3 5" type="primary">coaE</name>
    <name evidence="5" type="ORF">WMO29_05145</name>
</gene>
<reference evidence="5 6" key="1">
    <citation type="submission" date="2024-03" db="EMBL/GenBank/DDBJ databases">
        <title>Human intestinal bacterial collection.</title>
        <authorList>
            <person name="Pauvert C."/>
            <person name="Hitch T.C.A."/>
            <person name="Clavel T."/>
        </authorList>
    </citation>
    <scope>NUCLEOTIDE SEQUENCE [LARGE SCALE GENOMIC DNA]</scope>
    <source>
        <strain evidence="5 6">CLA-AA-H132</strain>
    </source>
</reference>
<feature type="binding site" evidence="3">
    <location>
        <begin position="11"/>
        <end position="16"/>
    </location>
    <ligand>
        <name>ATP</name>
        <dbReference type="ChEBI" id="CHEBI:30616"/>
    </ligand>
</feature>
<dbReference type="PROSITE" id="PS51219">
    <property type="entry name" value="DPCK"/>
    <property type="match status" value="1"/>
</dbReference>
<comment type="pathway">
    <text evidence="3">Cofactor biosynthesis; coenzyme A biosynthesis; CoA from (R)-pantothenate: step 5/5.</text>
</comment>
<dbReference type="NCBIfam" id="TIGR00152">
    <property type="entry name" value="dephospho-CoA kinase"/>
    <property type="match status" value="1"/>
</dbReference>
<sequence>MRVIGITGGVGAGKSAILKYLTAISGVRVVEADEVGHLLMEPGMECFEKIRAHFGERVLTPDGQLDRAAVAKIVFADKKELDWQNELMHPAIKNWIRREIEKERQQGACALFVVEAALLIEDHYEELCEEFWYIYTEPEIRRARLKESRGYSDEKIDAIFRKQCTDAEFRTHCAQVIDNNSTKEAVYERVDILLGKLGIHTTHQESGTFR</sequence>
<name>A0ABV1FGI0_9FIRM</name>
<evidence type="ECO:0000256" key="3">
    <source>
        <dbReference type="HAMAP-Rule" id="MF_00376"/>
    </source>
</evidence>
<keyword evidence="2 3" id="KW-0067">ATP-binding</keyword>
<dbReference type="InterPro" id="IPR001977">
    <property type="entry name" value="Depp_CoAkinase"/>
</dbReference>